<gene>
    <name evidence="1" type="ORF">TMUPMC115_1511</name>
</gene>
<reference evidence="1 2" key="1">
    <citation type="submission" date="2014-08" db="EMBL/GenBank/DDBJ databases">
        <title>Genome sequence of Tetragenococcus muriaticus.</title>
        <authorList>
            <person name="Chuea-nongthon C."/>
            <person name="Rodtong S."/>
            <person name="Yongsawatdigul J."/>
            <person name="Steele J.L."/>
            <person name="Liu X.-y."/>
            <person name="Speers J."/>
            <person name="Glasner J.D."/>
            <person name="Neeno-Eckwall E.C."/>
        </authorList>
    </citation>
    <scope>NUCLEOTIDE SEQUENCE [LARGE SCALE GENOMIC DNA]</scope>
    <source>
        <strain evidence="1 2">PMC-11-5</strain>
    </source>
</reference>
<sequence>MQDYQYPLDMEWTKEEIILVVNLWQALEDSYEKGISAEKFLQTYQGFKTVVKSIGEERKLGREFEKLSGYSLYKAVKQAKAHPDKKLKMKG</sequence>
<dbReference type="SUPFAM" id="SSF158504">
    <property type="entry name" value="BH2638-like"/>
    <property type="match status" value="1"/>
</dbReference>
<evidence type="ECO:0000313" key="1">
    <source>
        <dbReference type="EMBL" id="KFN91221.1"/>
    </source>
</evidence>
<protein>
    <submittedName>
        <fullName evidence="1">Uncharacterized protein</fullName>
    </submittedName>
</protein>
<accession>A0A091C029</accession>
<dbReference type="Pfam" id="PF05256">
    <property type="entry name" value="UPF0223"/>
    <property type="match status" value="1"/>
</dbReference>
<dbReference type="InterPro" id="IPR023324">
    <property type="entry name" value="BH2638-like_sf"/>
</dbReference>
<dbReference type="EMBL" id="JPVU01000162">
    <property type="protein sequence ID" value="KFN91221.1"/>
    <property type="molecule type" value="Genomic_DNA"/>
</dbReference>
<dbReference type="NCBIfam" id="NF003353">
    <property type="entry name" value="PRK04387.1"/>
    <property type="match status" value="1"/>
</dbReference>
<dbReference type="RefSeq" id="WP_028789375.1">
    <property type="nucleotide sequence ID" value="NZ_JPVU01000162.1"/>
</dbReference>
<dbReference type="PATRIC" id="fig|1302649.3.peg.1515"/>
<name>A0A091C029_9ENTE</name>
<dbReference type="InterPro" id="IPR007920">
    <property type="entry name" value="UPF0223"/>
</dbReference>
<dbReference type="OrthoDB" id="1649074at2"/>
<comment type="caution">
    <text evidence="1">The sequence shown here is derived from an EMBL/GenBank/DDBJ whole genome shotgun (WGS) entry which is preliminary data.</text>
</comment>
<proteinExistence type="predicted"/>
<evidence type="ECO:0000313" key="2">
    <source>
        <dbReference type="Proteomes" id="UP000029380"/>
    </source>
</evidence>
<organism evidence="1 2">
    <name type="scientific">Tetragenococcus muriaticus PMC-11-5</name>
    <dbReference type="NCBI Taxonomy" id="1302649"/>
    <lineage>
        <taxon>Bacteria</taxon>
        <taxon>Bacillati</taxon>
        <taxon>Bacillota</taxon>
        <taxon>Bacilli</taxon>
        <taxon>Lactobacillales</taxon>
        <taxon>Enterococcaceae</taxon>
        <taxon>Tetragenococcus</taxon>
    </lineage>
</organism>
<dbReference type="Gene3D" id="1.10.220.80">
    <property type="entry name" value="BH2638-like"/>
    <property type="match status" value="1"/>
</dbReference>
<dbReference type="PIRSF" id="PIRSF037260">
    <property type="entry name" value="UPF0223"/>
    <property type="match status" value="1"/>
</dbReference>
<dbReference type="Proteomes" id="UP000029380">
    <property type="component" value="Unassembled WGS sequence"/>
</dbReference>
<dbReference type="AlphaFoldDB" id="A0A091C029"/>